<protein>
    <recommendedName>
        <fullName evidence="3">Ig-like domain (Group 2)</fullName>
    </recommendedName>
</protein>
<sequence>MIDQVFEESLSYEEVLVDGSHNVGMLIYDDSETKDDKKSVLKIGSDFEPGNIIDYQSSKWISLIVDNISNMRLEAKLQKCVSSLKWLNSNGDIIEAFFCYENNSSPGLGVDDGRVISMGDTIRNIIIPSNIETRKISLGSKFIFDGRAWNVIKFDQMRSTGLIYLTLEMGLINSSNDNVELRISDYWINIHTYSVSILNGSVVDVYFGDTIHLNISTQDVKGGTVVSTDVPVIYTSSNESIATVSANGLVQTYLEGEAVITVSIVGHPEVNTSINLNVLSTALPDNFSIVINGVDNFKYNLSQTYTAVVYNNSIVDSTKTVVWSLQNDAMTGTTDLAQITSQNGTTCILKGIKYVYPSYVRLIATCETIPLTVDKRINIKPLY</sequence>
<organism evidence="1 2">
    <name type="scientific">Paenibacillus tianjinensis</name>
    <dbReference type="NCBI Taxonomy" id="2810347"/>
    <lineage>
        <taxon>Bacteria</taxon>
        <taxon>Bacillati</taxon>
        <taxon>Bacillota</taxon>
        <taxon>Bacilli</taxon>
        <taxon>Bacillales</taxon>
        <taxon>Paenibacillaceae</taxon>
        <taxon>Paenibacillus</taxon>
    </lineage>
</organism>
<dbReference type="RefSeq" id="WP_206100911.1">
    <property type="nucleotide sequence ID" value="NZ_CP070969.1"/>
</dbReference>
<accession>A0ABX7L987</accession>
<dbReference type="Proteomes" id="UP000663452">
    <property type="component" value="Chromosome"/>
</dbReference>
<keyword evidence="2" id="KW-1185">Reference proteome</keyword>
<dbReference type="InterPro" id="IPR008964">
    <property type="entry name" value="Invasin/intimin_cell_adhesion"/>
</dbReference>
<dbReference type="EMBL" id="CP070969">
    <property type="protein sequence ID" value="QSF43273.1"/>
    <property type="molecule type" value="Genomic_DNA"/>
</dbReference>
<gene>
    <name evidence="1" type="ORF">JRJ22_18575</name>
</gene>
<name>A0ABX7L987_9BACL</name>
<reference evidence="1 2" key="1">
    <citation type="submission" date="2021-02" db="EMBL/GenBank/DDBJ databases">
        <title>Paenibacillus tianjinensis sp. nov.</title>
        <authorList>
            <person name="Liu H."/>
        </authorList>
    </citation>
    <scope>NUCLEOTIDE SEQUENCE [LARGE SCALE GENOMIC DNA]</scope>
    <source>
        <strain evidence="1 2">TB2019</strain>
    </source>
</reference>
<dbReference type="SUPFAM" id="SSF49373">
    <property type="entry name" value="Invasin/intimin cell-adhesion fragments"/>
    <property type="match status" value="1"/>
</dbReference>
<evidence type="ECO:0008006" key="3">
    <source>
        <dbReference type="Google" id="ProtNLM"/>
    </source>
</evidence>
<proteinExistence type="predicted"/>
<evidence type="ECO:0000313" key="1">
    <source>
        <dbReference type="EMBL" id="QSF43273.1"/>
    </source>
</evidence>
<dbReference type="Gene3D" id="2.60.40.1080">
    <property type="match status" value="1"/>
</dbReference>
<evidence type="ECO:0000313" key="2">
    <source>
        <dbReference type="Proteomes" id="UP000663452"/>
    </source>
</evidence>